<dbReference type="SUPFAM" id="SSF88713">
    <property type="entry name" value="Glycoside hydrolase/deacetylase"/>
    <property type="match status" value="1"/>
</dbReference>
<protein>
    <submittedName>
        <fullName evidence="1">Polysaccharide deacetylase</fullName>
    </submittedName>
</protein>
<dbReference type="PANTHER" id="PTHR43123:SF4">
    <property type="entry name" value="POLYSACCHARIDE DEACETYLASE"/>
    <property type="match status" value="1"/>
</dbReference>
<sequence>MQANVHTGQYRYAPMRGRPKIALPGGARLAFWLAPNIEHYEWQPPVNPNRFPFRTLPDVLYYSSRDYGNRIGFRRIADEMAKRDIRGSVSLSVAVCDHYPDIIKRCNDLGWELFSHGVYNSRYFYGMTPDEQRQVVIDSRETLAKVGQRLDGWLTPAITPSLETQEILAQEGIRYTLDYFHDDQPMPLNLKSGKLISLPYSIEMNDIPMAAWNNNSVDEMFASLKAQFDRLYIEGADSARVMCFAIHPLVLGHPHRIDAFAEFLDYVKSHDQVWYPTAREIADWYYEHHYDQMSAWLSGLEGEQ</sequence>
<evidence type="ECO:0000313" key="2">
    <source>
        <dbReference type="Proteomes" id="UP000032564"/>
    </source>
</evidence>
<gene>
    <name evidence="1" type="ORF">RP75_23905</name>
</gene>
<dbReference type="Proteomes" id="UP000032564">
    <property type="component" value="Unassembled WGS sequence"/>
</dbReference>
<keyword evidence="2" id="KW-1185">Reference proteome</keyword>
<accession>A0ABR5D1H7</accession>
<dbReference type="PANTHER" id="PTHR43123">
    <property type="entry name" value="POLYSACCHARIDE DEACETYLASE-RELATED"/>
    <property type="match status" value="1"/>
</dbReference>
<comment type="caution">
    <text evidence="1">The sequence shown here is derived from an EMBL/GenBank/DDBJ whole genome shotgun (WGS) entry which is preliminary data.</text>
</comment>
<evidence type="ECO:0000313" key="1">
    <source>
        <dbReference type="EMBL" id="KJF70916.1"/>
    </source>
</evidence>
<name>A0ABR5D1H7_9HYPH</name>
<dbReference type="EMBL" id="JWIT01000025">
    <property type="protein sequence ID" value="KJF70916.1"/>
    <property type="molecule type" value="Genomic_DNA"/>
</dbReference>
<organism evidence="1 2">
    <name type="scientific">Agrobacterium arsenijevicii</name>
    <dbReference type="NCBI Taxonomy" id="1585697"/>
    <lineage>
        <taxon>Bacteria</taxon>
        <taxon>Pseudomonadati</taxon>
        <taxon>Pseudomonadota</taxon>
        <taxon>Alphaproteobacteria</taxon>
        <taxon>Hyphomicrobiales</taxon>
        <taxon>Rhizobiaceae</taxon>
        <taxon>Rhizobium/Agrobacterium group</taxon>
        <taxon>Agrobacterium</taxon>
    </lineage>
</organism>
<reference evidence="1 2" key="1">
    <citation type="submission" date="2014-12" db="EMBL/GenBank/DDBJ databases">
        <authorList>
            <person name="Kuzmanovic N."/>
            <person name="Pulawska J."/>
            <person name="Obradovic A."/>
        </authorList>
    </citation>
    <scope>NUCLEOTIDE SEQUENCE [LARGE SCALE GENOMIC DNA]</scope>
    <source>
        <strain evidence="1 2">KFB 330</strain>
    </source>
</reference>
<proteinExistence type="predicted"/>
<dbReference type="InterPro" id="IPR011330">
    <property type="entry name" value="Glyco_hydro/deAcase_b/a-brl"/>
</dbReference>
<dbReference type="Gene3D" id="3.20.20.370">
    <property type="entry name" value="Glycoside hydrolase/deacetylase"/>
    <property type="match status" value="1"/>
</dbReference>